<accession>A0A1I6FMW9</accession>
<reference evidence="2 3" key="1">
    <citation type="submission" date="2016-10" db="EMBL/GenBank/DDBJ databases">
        <authorList>
            <person name="de Groot N.N."/>
        </authorList>
    </citation>
    <scope>NUCLEOTIDE SEQUENCE [LARGE SCALE GENOMIC DNA]</scope>
    <source>
        <strain evidence="2 3">DSM 21019</strain>
    </source>
</reference>
<protein>
    <submittedName>
        <fullName evidence="2">Uncharacterized conserved protein, DUF2141 family</fullName>
    </submittedName>
</protein>
<organism evidence="2 3">
    <name type="scientific">Robiginitalea myxolifaciens</name>
    <dbReference type="NCBI Taxonomy" id="400055"/>
    <lineage>
        <taxon>Bacteria</taxon>
        <taxon>Pseudomonadati</taxon>
        <taxon>Bacteroidota</taxon>
        <taxon>Flavobacteriia</taxon>
        <taxon>Flavobacteriales</taxon>
        <taxon>Flavobacteriaceae</taxon>
        <taxon>Robiginitalea</taxon>
    </lineage>
</organism>
<dbReference type="AlphaFoldDB" id="A0A1I6FMW9"/>
<sequence length="146" mass="16026">MIHFVKFAIVFLIFLSANAQEPTNTNPADSGITLTIVLENVLNDQGDILAGLHTRQTFMKGAGIDNYKGKAATGEHVFVFENVQPGDYAVSVLHDLNSNEQMDFEVNGMPKEPYAMSGNEMAMGPPAFGTCHFEVGSEDLELRLRF</sequence>
<evidence type="ECO:0000313" key="2">
    <source>
        <dbReference type="EMBL" id="SFR31281.1"/>
    </source>
</evidence>
<keyword evidence="1" id="KW-0732">Signal</keyword>
<dbReference type="InterPro" id="IPR018673">
    <property type="entry name" value="DUF2141"/>
</dbReference>
<name>A0A1I6FMW9_9FLAO</name>
<feature type="chain" id="PRO_5011791228" evidence="1">
    <location>
        <begin position="20"/>
        <end position="146"/>
    </location>
</feature>
<dbReference type="OrthoDB" id="9788332at2"/>
<dbReference type="Proteomes" id="UP000199534">
    <property type="component" value="Unassembled WGS sequence"/>
</dbReference>
<evidence type="ECO:0000256" key="1">
    <source>
        <dbReference type="SAM" id="SignalP"/>
    </source>
</evidence>
<keyword evidence="3" id="KW-1185">Reference proteome</keyword>
<dbReference type="Pfam" id="PF09912">
    <property type="entry name" value="DUF2141"/>
    <property type="match status" value="1"/>
</dbReference>
<dbReference type="RefSeq" id="WP_092979837.1">
    <property type="nucleotide sequence ID" value="NZ_FOYQ01000001.1"/>
</dbReference>
<proteinExistence type="predicted"/>
<evidence type="ECO:0000313" key="3">
    <source>
        <dbReference type="Proteomes" id="UP000199534"/>
    </source>
</evidence>
<dbReference type="EMBL" id="FOYQ01000001">
    <property type="protein sequence ID" value="SFR31281.1"/>
    <property type="molecule type" value="Genomic_DNA"/>
</dbReference>
<feature type="signal peptide" evidence="1">
    <location>
        <begin position="1"/>
        <end position="19"/>
    </location>
</feature>
<dbReference type="STRING" id="400055.SAMN04490243_0108"/>
<gene>
    <name evidence="2" type="ORF">SAMN04490243_0108</name>
</gene>